<dbReference type="EMBL" id="CP042582">
    <property type="protein sequence ID" value="QEX23857.1"/>
    <property type="molecule type" value="Genomic_DNA"/>
</dbReference>
<name>A0A5J6N2V6_9PROT</name>
<dbReference type="GO" id="GO:0004497">
    <property type="term" value="F:monooxygenase activity"/>
    <property type="evidence" value="ECO:0007669"/>
    <property type="project" value="UniProtKB-KW"/>
</dbReference>
<gene>
    <name evidence="2" type="ORF">FRZ61_37960</name>
</gene>
<dbReference type="InterPro" id="IPR050404">
    <property type="entry name" value="Heme-degrading_MO"/>
</dbReference>
<dbReference type="PANTHER" id="PTHR34474:SF2">
    <property type="entry name" value="SIGNAL TRANSDUCTION PROTEIN TRAP"/>
    <property type="match status" value="1"/>
</dbReference>
<dbReference type="PROSITE" id="PS51725">
    <property type="entry name" value="ABM"/>
    <property type="match status" value="1"/>
</dbReference>
<accession>A0A5J6N2V6</accession>
<dbReference type="PANTHER" id="PTHR34474">
    <property type="entry name" value="SIGNAL TRANSDUCTION PROTEIN TRAP"/>
    <property type="match status" value="1"/>
</dbReference>
<proteinExistence type="predicted"/>
<reference evidence="2 3" key="1">
    <citation type="submission" date="2019-08" db="EMBL/GenBank/DDBJ databases">
        <title>Hyperibacter terrae gen. nov., sp. nov. and Hyperibacter viscosus sp. nov., two new members in the family Rhodospirillaceae isolated from the rhizosphere of Hypericum perforatum.</title>
        <authorList>
            <person name="Noviana Z."/>
        </authorList>
    </citation>
    <scope>NUCLEOTIDE SEQUENCE [LARGE SCALE GENOMIC DNA]</scope>
    <source>
        <strain evidence="2 3">R5959</strain>
    </source>
</reference>
<dbReference type="OrthoDB" id="9798115at2"/>
<dbReference type="KEGG" id="hadh:FRZ61_37960"/>
<protein>
    <submittedName>
        <fullName evidence="2">Antibiotic biosynthesis monooxygenase</fullName>
    </submittedName>
</protein>
<feature type="domain" description="ABM" evidence="1">
    <location>
        <begin position="2"/>
        <end position="93"/>
    </location>
</feature>
<sequence length="107" mass="12292">MYIAMNRFKVRKGEESAFEARWLERDSHIRAVPGFIEFHLLKGPEREDHVLYASHTLWRSYGDFEAWTKSEAFRAAHRGAGEGRSLTITHPEFEGFEVLQVVTPAAG</sequence>
<evidence type="ECO:0000313" key="2">
    <source>
        <dbReference type="EMBL" id="QEX23857.1"/>
    </source>
</evidence>
<dbReference type="Proteomes" id="UP000325797">
    <property type="component" value="Chromosome"/>
</dbReference>
<dbReference type="RefSeq" id="WP_151119188.1">
    <property type="nucleotide sequence ID" value="NZ_CP042582.1"/>
</dbReference>
<keyword evidence="2" id="KW-0503">Monooxygenase</keyword>
<keyword evidence="3" id="KW-1185">Reference proteome</keyword>
<keyword evidence="2" id="KW-0560">Oxidoreductase</keyword>
<dbReference type="Pfam" id="PF03992">
    <property type="entry name" value="ABM"/>
    <property type="match status" value="1"/>
</dbReference>
<dbReference type="Gene3D" id="3.30.70.100">
    <property type="match status" value="1"/>
</dbReference>
<evidence type="ECO:0000313" key="3">
    <source>
        <dbReference type="Proteomes" id="UP000325797"/>
    </source>
</evidence>
<organism evidence="2 3">
    <name type="scientific">Hypericibacter adhaerens</name>
    <dbReference type="NCBI Taxonomy" id="2602016"/>
    <lineage>
        <taxon>Bacteria</taxon>
        <taxon>Pseudomonadati</taxon>
        <taxon>Pseudomonadota</taxon>
        <taxon>Alphaproteobacteria</taxon>
        <taxon>Rhodospirillales</taxon>
        <taxon>Dongiaceae</taxon>
        <taxon>Hypericibacter</taxon>
    </lineage>
</organism>
<dbReference type="AlphaFoldDB" id="A0A5J6N2V6"/>
<dbReference type="SUPFAM" id="SSF54909">
    <property type="entry name" value="Dimeric alpha+beta barrel"/>
    <property type="match status" value="1"/>
</dbReference>
<dbReference type="InterPro" id="IPR011008">
    <property type="entry name" value="Dimeric_a/b-barrel"/>
</dbReference>
<evidence type="ECO:0000259" key="1">
    <source>
        <dbReference type="PROSITE" id="PS51725"/>
    </source>
</evidence>
<dbReference type="InterPro" id="IPR007138">
    <property type="entry name" value="ABM_dom"/>
</dbReference>